<dbReference type="InterPro" id="IPR052586">
    <property type="entry name" value="ASCC2"/>
</dbReference>
<dbReference type="Gene3D" id="1.10.8.10">
    <property type="entry name" value="DNA helicase RuvA subunit, C-terminal domain"/>
    <property type="match status" value="1"/>
</dbReference>
<feature type="domain" description="CUE" evidence="2">
    <location>
        <begin position="450"/>
        <end position="492"/>
    </location>
</feature>
<organism evidence="3 4">
    <name type="scientific">Glossina brevipalpis</name>
    <dbReference type="NCBI Taxonomy" id="37001"/>
    <lineage>
        <taxon>Eukaryota</taxon>
        <taxon>Metazoa</taxon>
        <taxon>Ecdysozoa</taxon>
        <taxon>Arthropoda</taxon>
        <taxon>Hexapoda</taxon>
        <taxon>Insecta</taxon>
        <taxon>Pterygota</taxon>
        <taxon>Neoptera</taxon>
        <taxon>Endopterygota</taxon>
        <taxon>Diptera</taxon>
        <taxon>Brachycera</taxon>
        <taxon>Muscomorpha</taxon>
        <taxon>Hippoboscoidea</taxon>
        <taxon>Glossinidae</taxon>
        <taxon>Glossina</taxon>
    </lineage>
</organism>
<dbReference type="PROSITE" id="PS51140">
    <property type="entry name" value="CUE"/>
    <property type="match status" value="1"/>
</dbReference>
<evidence type="ECO:0000256" key="1">
    <source>
        <dbReference type="SAM" id="MobiDB-lite"/>
    </source>
</evidence>
<protein>
    <submittedName>
        <fullName evidence="3">CUE domain-containing protein</fullName>
    </submittedName>
</protein>
<feature type="compositionally biased region" description="Basic and acidic residues" evidence="1">
    <location>
        <begin position="629"/>
        <end position="639"/>
    </location>
</feature>
<feature type="region of interest" description="Disordered" evidence="1">
    <location>
        <begin position="661"/>
        <end position="725"/>
    </location>
</feature>
<reference evidence="3" key="2">
    <citation type="submission" date="2020-05" db="UniProtKB">
        <authorList>
            <consortium name="EnsemblMetazoa"/>
        </authorList>
    </citation>
    <scope>IDENTIFICATION</scope>
    <source>
        <strain evidence="3">IAEA</strain>
    </source>
</reference>
<feature type="compositionally biased region" description="Basic residues" evidence="1">
    <location>
        <begin position="706"/>
        <end position="717"/>
    </location>
</feature>
<feature type="compositionally biased region" description="Basic and acidic residues" evidence="1">
    <location>
        <begin position="661"/>
        <end position="679"/>
    </location>
</feature>
<reference evidence="4" key="1">
    <citation type="submission" date="2014-03" db="EMBL/GenBank/DDBJ databases">
        <authorList>
            <person name="Aksoy S."/>
            <person name="Warren W."/>
            <person name="Wilson R.K."/>
        </authorList>
    </citation>
    <scope>NUCLEOTIDE SEQUENCE [LARGE SCALE GENOMIC DNA]</scope>
    <source>
        <strain evidence="4">IAEA</strain>
    </source>
</reference>
<feature type="region of interest" description="Disordered" evidence="1">
    <location>
        <begin position="611"/>
        <end position="639"/>
    </location>
</feature>
<keyword evidence="4" id="KW-1185">Reference proteome</keyword>
<dbReference type="AlphaFoldDB" id="A0A1A9X169"/>
<dbReference type="STRING" id="37001.A0A1A9X169"/>
<evidence type="ECO:0000313" key="3">
    <source>
        <dbReference type="EnsemblMetazoa" id="GBRI040452-PA"/>
    </source>
</evidence>
<dbReference type="InterPro" id="IPR009060">
    <property type="entry name" value="UBA-like_sf"/>
</dbReference>
<sequence length="725" mass="82649">MPVKNPFEKPIKGLNLIVVDKYGTKRIVPALDAFWARRSVFARFSNLLVGRQVIQGVALDEWRYEAEQVKDDLDFLLCQAHHEFWSYMIYQKAALASISSILQNCVPFYANILDVNISVGMKKLHDDILYLAICVISRILTLKESPECWMENDHFRELVYDNYVISAAMLFDLLIAVGNASSGNVDLLRKVFGTLLRLEPRFREDIQTAIKYLKTAFRSIHTQTENEGFDGAGGGLVDNMSDTPFDDVALYALNCSFTLSVLLDVCPDARSICEEQKLTLHISKFYDVTLRQLYINIYNVNPHALSLIWVNQARIQFLRAFRSIIWINMEAILTDPRSSALPSENFIAALTECLADQAFVNDYQRQYPIALDVDIIKQACKKLDRFRIDFLIGGYQNGTNRKTFQSNQKVIAEKPKSVGQISNVKYEERKSILNGATNANLMNGFVKQRDIQSEVVTVSECFPNLGTGFIRHLLNRYDNTEEVITALLENNLPPDMLKLKRSDVYIPPDPLDKFGEATGVKHCNIFDGDEYDVMTQDNPKCIIKKGKGFPNAPKNARQLLDDKTDIALLKDRYQGYSLVTEDNSNGEREYDDEYDDSCELMLENENLANKSKHLRDVSANAADESTEESEARDSQEHAKTNEFEWKKKYKNVRDLYEGEAKSKSFRKSDFRKSPAHKDVVGGPKGKGQDKEVWRNRQKKEAQKSSRANHNRKARAAFKRSAGGMN</sequence>
<dbReference type="InterPro" id="IPR003892">
    <property type="entry name" value="CUE"/>
</dbReference>
<dbReference type="SUPFAM" id="SSF46934">
    <property type="entry name" value="UBA-like"/>
    <property type="match status" value="1"/>
</dbReference>
<evidence type="ECO:0000313" key="4">
    <source>
        <dbReference type="Proteomes" id="UP000091820"/>
    </source>
</evidence>
<accession>A0A1A9X169</accession>
<dbReference type="Proteomes" id="UP000091820">
    <property type="component" value="Unassembled WGS sequence"/>
</dbReference>
<dbReference type="PANTHER" id="PTHR21494:SF0">
    <property type="entry name" value="ACTIVATING SIGNAL COINTEGRATOR 1 COMPLEX SUBUNIT 2"/>
    <property type="match status" value="1"/>
</dbReference>
<dbReference type="EnsemblMetazoa" id="GBRI040452-RA">
    <property type="protein sequence ID" value="GBRI040452-PA"/>
    <property type="gene ID" value="GBRI040452"/>
</dbReference>
<evidence type="ECO:0000259" key="2">
    <source>
        <dbReference type="PROSITE" id="PS51140"/>
    </source>
</evidence>
<dbReference type="GO" id="GO:0006355">
    <property type="term" value="P:regulation of DNA-templated transcription"/>
    <property type="evidence" value="ECO:0007669"/>
    <property type="project" value="TreeGrafter"/>
</dbReference>
<dbReference type="VEuPathDB" id="VectorBase:GBRI040452"/>
<dbReference type="PANTHER" id="PTHR21494">
    <property type="entry name" value="ACTIVATING SIGNAL COINTEGRATOR 1 COMPLEX SUBUNIT 2 ASC-1 COMPLEX SUBUNIT P100"/>
    <property type="match status" value="1"/>
</dbReference>
<dbReference type="GO" id="GO:0043130">
    <property type="term" value="F:ubiquitin binding"/>
    <property type="evidence" value="ECO:0007669"/>
    <property type="project" value="InterPro"/>
</dbReference>
<name>A0A1A9X169_9MUSC</name>
<feature type="compositionally biased region" description="Basic and acidic residues" evidence="1">
    <location>
        <begin position="686"/>
        <end position="703"/>
    </location>
</feature>
<proteinExistence type="predicted"/>